<comment type="caution">
    <text evidence="1">The sequence shown here is derived from an EMBL/GenBank/DDBJ whole genome shotgun (WGS) entry which is preliminary data.</text>
</comment>
<keyword evidence="2" id="KW-1185">Reference proteome</keyword>
<dbReference type="Proteomes" id="UP000299102">
    <property type="component" value="Unassembled WGS sequence"/>
</dbReference>
<dbReference type="AlphaFoldDB" id="A0A4C1YA13"/>
<sequence length="88" mass="10205">MLFCYQSFLGVTFKIEFPIQTEAHTPNKLFERMPTTINPWILDRRAHSTEESAFINSLLRLGRAIPLFQMGEIEPRDLHVRHAPPARG</sequence>
<organism evidence="1 2">
    <name type="scientific">Eumeta variegata</name>
    <name type="common">Bagworm moth</name>
    <name type="synonym">Eumeta japonica</name>
    <dbReference type="NCBI Taxonomy" id="151549"/>
    <lineage>
        <taxon>Eukaryota</taxon>
        <taxon>Metazoa</taxon>
        <taxon>Ecdysozoa</taxon>
        <taxon>Arthropoda</taxon>
        <taxon>Hexapoda</taxon>
        <taxon>Insecta</taxon>
        <taxon>Pterygota</taxon>
        <taxon>Neoptera</taxon>
        <taxon>Endopterygota</taxon>
        <taxon>Lepidoptera</taxon>
        <taxon>Glossata</taxon>
        <taxon>Ditrysia</taxon>
        <taxon>Tineoidea</taxon>
        <taxon>Psychidae</taxon>
        <taxon>Oiketicinae</taxon>
        <taxon>Eumeta</taxon>
    </lineage>
</organism>
<protein>
    <submittedName>
        <fullName evidence="1">Uncharacterized protein</fullName>
    </submittedName>
</protein>
<name>A0A4C1YA13_EUMVA</name>
<accession>A0A4C1YA13</accession>
<reference evidence="1 2" key="1">
    <citation type="journal article" date="2019" name="Commun. Biol.">
        <title>The bagworm genome reveals a unique fibroin gene that provides high tensile strength.</title>
        <authorList>
            <person name="Kono N."/>
            <person name="Nakamura H."/>
            <person name="Ohtoshi R."/>
            <person name="Tomita M."/>
            <person name="Numata K."/>
            <person name="Arakawa K."/>
        </authorList>
    </citation>
    <scope>NUCLEOTIDE SEQUENCE [LARGE SCALE GENOMIC DNA]</scope>
</reference>
<proteinExistence type="predicted"/>
<gene>
    <name evidence="1" type="ORF">EVAR_58927_1</name>
</gene>
<evidence type="ECO:0000313" key="2">
    <source>
        <dbReference type="Proteomes" id="UP000299102"/>
    </source>
</evidence>
<evidence type="ECO:0000313" key="1">
    <source>
        <dbReference type="EMBL" id="GBP71870.1"/>
    </source>
</evidence>
<dbReference type="EMBL" id="BGZK01001124">
    <property type="protein sequence ID" value="GBP71870.1"/>
    <property type="molecule type" value="Genomic_DNA"/>
</dbReference>